<dbReference type="GO" id="GO:0003743">
    <property type="term" value="F:translation initiation factor activity"/>
    <property type="evidence" value="ECO:0007669"/>
    <property type="project" value="UniProtKB-KW"/>
</dbReference>
<evidence type="ECO:0000313" key="2">
    <source>
        <dbReference type="EMBL" id="SJZ83245.1"/>
    </source>
</evidence>
<accession>A0A1T4NVN2</accession>
<name>A0A1T4NVN2_9ENTE</name>
<evidence type="ECO:0000313" key="3">
    <source>
        <dbReference type="Proteomes" id="UP000190328"/>
    </source>
</evidence>
<sequence>MLFLWLYTFEFPPSDETECYLVFSGDACSLYERQLISLESSWIIFFQQLVLQFNQRFKVKRLDIALDDRNELPYFKVEQLIKLCKKKRYESRKRKFHIAESNVVGTKTSKTLYIGKRTSDIMFRIYDKDLETAQKEKRAVQELALGNVLKWNLSERQLTR</sequence>
<reference evidence="2 3" key="1">
    <citation type="submission" date="2017-02" db="EMBL/GenBank/DDBJ databases">
        <authorList>
            <person name="Peterson S.W."/>
        </authorList>
    </citation>
    <scope>NUCLEOTIDE SEQUENCE [LARGE SCALE GENOMIC DNA]</scope>
    <source>
        <strain evidence="2 3">ATCC BAA-1030</strain>
    </source>
</reference>
<keyword evidence="3" id="KW-1185">Reference proteome</keyword>
<keyword evidence="2" id="KW-0648">Protein biosynthesis</keyword>
<dbReference type="AlphaFoldDB" id="A0A1T4NVN2"/>
<organism evidence="2 3">
    <name type="scientific">Pilibacter termitis</name>
    <dbReference type="NCBI Taxonomy" id="263852"/>
    <lineage>
        <taxon>Bacteria</taxon>
        <taxon>Bacillati</taxon>
        <taxon>Bacillota</taxon>
        <taxon>Bacilli</taxon>
        <taxon>Lactobacillales</taxon>
        <taxon>Enterococcaceae</taxon>
        <taxon>Pilibacter</taxon>
    </lineage>
</organism>
<dbReference type="Proteomes" id="UP000190328">
    <property type="component" value="Unassembled WGS sequence"/>
</dbReference>
<dbReference type="InterPro" id="IPR003491">
    <property type="entry name" value="REP-like_C"/>
</dbReference>
<feature type="domain" description="Replication initiation protein-like C-terminal" evidence="1">
    <location>
        <begin position="58"/>
        <end position="155"/>
    </location>
</feature>
<dbReference type="EMBL" id="FUXI01000017">
    <property type="protein sequence ID" value="SJZ83245.1"/>
    <property type="molecule type" value="Genomic_DNA"/>
</dbReference>
<dbReference type="STRING" id="263852.SAMN02745116_01549"/>
<protein>
    <submittedName>
        <fullName evidence="2">Replication initiation factor</fullName>
    </submittedName>
</protein>
<keyword evidence="2" id="KW-0396">Initiation factor</keyword>
<gene>
    <name evidence="2" type="ORF">SAMN02745116_01549</name>
</gene>
<evidence type="ECO:0000259" key="1">
    <source>
        <dbReference type="Pfam" id="PF02486"/>
    </source>
</evidence>
<proteinExistence type="predicted"/>
<dbReference type="Pfam" id="PF02486">
    <property type="entry name" value="Rep_trans"/>
    <property type="match status" value="1"/>
</dbReference>